<dbReference type="KEGG" id="ggr:HKW67_04640"/>
<protein>
    <recommendedName>
        <fullName evidence="5">Sec-independent protein translocase protein TatC</fullName>
    </recommendedName>
</protein>
<dbReference type="AlphaFoldDB" id="A0A6M4IRJ0"/>
<keyword evidence="5" id="KW-0811">Translocation</keyword>
<proteinExistence type="inferred from homology"/>
<dbReference type="Pfam" id="PF00902">
    <property type="entry name" value="TatC"/>
    <property type="match status" value="1"/>
</dbReference>
<dbReference type="NCBIfam" id="TIGR00945">
    <property type="entry name" value="tatC"/>
    <property type="match status" value="1"/>
</dbReference>
<keyword evidence="4 5" id="KW-0472">Membrane</keyword>
<accession>A0A6M4IRJ0</accession>
<comment type="function">
    <text evidence="5">Part of the twin-arginine translocation (Tat) system that transports large folded proteins containing a characteristic twin-arginine motif in their signal peptide across membranes.</text>
</comment>
<evidence type="ECO:0000313" key="7">
    <source>
        <dbReference type="Proteomes" id="UP000500938"/>
    </source>
</evidence>
<feature type="transmembrane region" description="Helical" evidence="5">
    <location>
        <begin position="78"/>
        <end position="99"/>
    </location>
</feature>
<dbReference type="PANTHER" id="PTHR30371">
    <property type="entry name" value="SEC-INDEPENDENT PROTEIN TRANSLOCASE PROTEIN TATC"/>
    <property type="match status" value="1"/>
</dbReference>
<dbReference type="GO" id="GO:0043953">
    <property type="term" value="P:protein transport by the Tat complex"/>
    <property type="evidence" value="ECO:0007669"/>
    <property type="project" value="UniProtKB-UniRule"/>
</dbReference>
<dbReference type="HAMAP" id="MF_00902">
    <property type="entry name" value="TatC"/>
    <property type="match status" value="1"/>
</dbReference>
<feature type="transmembrane region" description="Helical" evidence="5">
    <location>
        <begin position="220"/>
        <end position="241"/>
    </location>
</feature>
<dbReference type="GO" id="GO:0009977">
    <property type="term" value="F:proton motive force dependent protein transmembrane transporter activity"/>
    <property type="evidence" value="ECO:0007669"/>
    <property type="project" value="TreeGrafter"/>
</dbReference>
<evidence type="ECO:0000256" key="3">
    <source>
        <dbReference type="ARBA" id="ARBA00022989"/>
    </source>
</evidence>
<keyword evidence="5" id="KW-0653">Protein transport</keyword>
<dbReference type="RefSeq" id="WP_171224278.1">
    <property type="nucleotide sequence ID" value="NZ_CP053085.1"/>
</dbReference>
<keyword evidence="5" id="KW-1003">Cell membrane</keyword>
<feature type="transmembrane region" description="Helical" evidence="5">
    <location>
        <begin position="21"/>
        <end position="41"/>
    </location>
</feature>
<gene>
    <name evidence="5 6" type="primary">tatC</name>
    <name evidence="6" type="ORF">HKW67_04640</name>
</gene>
<comment type="subunit">
    <text evidence="5">Forms a complex with TatA.</text>
</comment>
<evidence type="ECO:0000256" key="2">
    <source>
        <dbReference type="ARBA" id="ARBA00022692"/>
    </source>
</evidence>
<evidence type="ECO:0000256" key="1">
    <source>
        <dbReference type="ARBA" id="ARBA00004141"/>
    </source>
</evidence>
<evidence type="ECO:0000313" key="6">
    <source>
        <dbReference type="EMBL" id="QJR34851.1"/>
    </source>
</evidence>
<keyword evidence="2 5" id="KW-0812">Transmembrane</keyword>
<keyword evidence="7" id="KW-1185">Reference proteome</keyword>
<dbReference type="PRINTS" id="PR01840">
    <property type="entry name" value="TATCFAMILY"/>
</dbReference>
<dbReference type="GO" id="GO:0033281">
    <property type="term" value="C:TAT protein transport complex"/>
    <property type="evidence" value="ECO:0007669"/>
    <property type="project" value="UniProtKB-UniRule"/>
</dbReference>
<evidence type="ECO:0000256" key="4">
    <source>
        <dbReference type="ARBA" id="ARBA00023136"/>
    </source>
</evidence>
<dbReference type="PANTHER" id="PTHR30371:SF0">
    <property type="entry name" value="SEC-INDEPENDENT PROTEIN TRANSLOCASE PROTEIN TATC, CHLOROPLASTIC-RELATED"/>
    <property type="match status" value="1"/>
</dbReference>
<dbReference type="GO" id="GO:0065002">
    <property type="term" value="P:intracellular protein transmembrane transport"/>
    <property type="evidence" value="ECO:0007669"/>
    <property type="project" value="TreeGrafter"/>
</dbReference>
<feature type="transmembrane region" description="Helical" evidence="5">
    <location>
        <begin position="158"/>
        <end position="184"/>
    </location>
</feature>
<organism evidence="6 7">
    <name type="scientific">Gemmatimonas groenlandica</name>
    <dbReference type="NCBI Taxonomy" id="2732249"/>
    <lineage>
        <taxon>Bacteria</taxon>
        <taxon>Pseudomonadati</taxon>
        <taxon>Gemmatimonadota</taxon>
        <taxon>Gemmatimonadia</taxon>
        <taxon>Gemmatimonadales</taxon>
        <taxon>Gemmatimonadaceae</taxon>
        <taxon>Gemmatimonas</taxon>
    </lineage>
</organism>
<dbReference type="EMBL" id="CP053085">
    <property type="protein sequence ID" value="QJR34851.1"/>
    <property type="molecule type" value="Genomic_DNA"/>
</dbReference>
<feature type="transmembrane region" description="Helical" evidence="5">
    <location>
        <begin position="111"/>
        <end position="138"/>
    </location>
</feature>
<name>A0A6M4IRJ0_9BACT</name>
<dbReference type="InterPro" id="IPR002033">
    <property type="entry name" value="TatC"/>
</dbReference>
<reference evidence="6 7" key="1">
    <citation type="submission" date="2020-05" db="EMBL/GenBank/DDBJ databases">
        <title>Complete genome sequence of Gemmatimonas greenlandica TET16.</title>
        <authorList>
            <person name="Zeng Y."/>
        </authorList>
    </citation>
    <scope>NUCLEOTIDE SEQUENCE [LARGE SCALE GENOMIC DNA]</scope>
    <source>
        <strain evidence="6 7">TET16</strain>
    </source>
</reference>
<sequence length="254" mass="27891">MSSSNSVEMPFLDHLEELRWRLFKCAVAIAIGVGVAFALLYTKQVDIIAFLSLPIQPYLKQPLMVTHVSDLFDIVMDASITLGLIAASPVLAWQLWGFLSPALYGHEKKAVIPALIGAAVLFLAGMALSFFYVLPVTLSFFMSFQSGSVQIMQTVDQYVSFVISMCLAFGAIFELPIVIALLSAMGIVQPQYLSKFRRHAFLGCIVAAALITPGSDPTSLIALTIPLYMLYEVSITVSKFISRRRERRIAAGDE</sequence>
<keyword evidence="3 5" id="KW-1133">Transmembrane helix</keyword>
<feature type="transmembrane region" description="Helical" evidence="5">
    <location>
        <begin position="196"/>
        <end position="214"/>
    </location>
</feature>
<evidence type="ECO:0000256" key="5">
    <source>
        <dbReference type="HAMAP-Rule" id="MF_00902"/>
    </source>
</evidence>
<comment type="similarity">
    <text evidence="5">Belongs to the TatC family.</text>
</comment>
<dbReference type="Proteomes" id="UP000500938">
    <property type="component" value="Chromosome"/>
</dbReference>
<keyword evidence="5" id="KW-0813">Transport</keyword>
<comment type="subcellular location">
    <subcellularLocation>
        <location evidence="5">Cell membrane</location>
        <topology evidence="5">Multi-pass membrane protein</topology>
    </subcellularLocation>
    <subcellularLocation>
        <location evidence="1">Membrane</location>
        <topology evidence="1">Multi-pass membrane protein</topology>
    </subcellularLocation>
</comment>